<organism evidence="4 5">
    <name type="scientific">Hesseltinella vesiculosa</name>
    <dbReference type="NCBI Taxonomy" id="101127"/>
    <lineage>
        <taxon>Eukaryota</taxon>
        <taxon>Fungi</taxon>
        <taxon>Fungi incertae sedis</taxon>
        <taxon>Mucoromycota</taxon>
        <taxon>Mucoromycotina</taxon>
        <taxon>Mucoromycetes</taxon>
        <taxon>Mucorales</taxon>
        <taxon>Cunninghamellaceae</taxon>
        <taxon>Hesseltinella</taxon>
    </lineage>
</organism>
<dbReference type="OrthoDB" id="2280884at2759"/>
<protein>
    <submittedName>
        <fullName evidence="4">Uncharacterized protein</fullName>
    </submittedName>
</protein>
<keyword evidence="2" id="KW-1133">Transmembrane helix</keyword>
<keyword evidence="5" id="KW-1185">Reference proteome</keyword>
<keyword evidence="3" id="KW-0732">Signal</keyword>
<proteinExistence type="predicted"/>
<feature type="compositionally biased region" description="Polar residues" evidence="1">
    <location>
        <begin position="162"/>
        <end position="173"/>
    </location>
</feature>
<sequence length="260" mass="29223">MSSLAILILAFYFDLATVVKTDKLLAGFNTVPLLTSLATTVLFVNNEPWSDGKIATKRPLITDLFTYCSLLDNSAVDPFRPLMFQRCMLTDMTWVLACFLLVLWLVLLIMASTLPRSLTTTAEPGAQPAQEPHWGRYMPEPIHNPTRVSNPAHALMHGHPQHSPSPQRSKTYTHNRPLSAHVHPMVKKTNSNMLLSSADLQRHVSYQRYSMPAKSPSFYAAASPPPPPSWPTTPPLLHSYPPHPPDFHYVYPEKLETNDF</sequence>
<dbReference type="Proteomes" id="UP000242146">
    <property type="component" value="Unassembled WGS sequence"/>
</dbReference>
<name>A0A1X2GJZ9_9FUNG</name>
<dbReference type="AlphaFoldDB" id="A0A1X2GJZ9"/>
<feature type="chain" id="PRO_5012665329" evidence="3">
    <location>
        <begin position="22"/>
        <end position="260"/>
    </location>
</feature>
<accession>A0A1X2GJZ9</accession>
<evidence type="ECO:0000313" key="4">
    <source>
        <dbReference type="EMBL" id="ORX55621.1"/>
    </source>
</evidence>
<gene>
    <name evidence="4" type="ORF">DM01DRAFT_330286</name>
</gene>
<comment type="caution">
    <text evidence="4">The sequence shown here is derived from an EMBL/GenBank/DDBJ whole genome shotgun (WGS) entry which is preliminary data.</text>
</comment>
<feature type="region of interest" description="Disordered" evidence="1">
    <location>
        <begin position="120"/>
        <end position="173"/>
    </location>
</feature>
<evidence type="ECO:0000256" key="2">
    <source>
        <dbReference type="SAM" id="Phobius"/>
    </source>
</evidence>
<evidence type="ECO:0000256" key="3">
    <source>
        <dbReference type="SAM" id="SignalP"/>
    </source>
</evidence>
<feature type="transmembrane region" description="Helical" evidence="2">
    <location>
        <begin position="93"/>
        <end position="114"/>
    </location>
</feature>
<evidence type="ECO:0000313" key="5">
    <source>
        <dbReference type="Proteomes" id="UP000242146"/>
    </source>
</evidence>
<feature type="signal peptide" evidence="3">
    <location>
        <begin position="1"/>
        <end position="21"/>
    </location>
</feature>
<dbReference type="EMBL" id="MCGT01000011">
    <property type="protein sequence ID" value="ORX55621.1"/>
    <property type="molecule type" value="Genomic_DNA"/>
</dbReference>
<keyword evidence="2" id="KW-0472">Membrane</keyword>
<feature type="transmembrane region" description="Helical" evidence="2">
    <location>
        <begin position="26"/>
        <end position="44"/>
    </location>
</feature>
<reference evidence="4 5" key="1">
    <citation type="submission" date="2016-07" db="EMBL/GenBank/DDBJ databases">
        <title>Pervasive Adenine N6-methylation of Active Genes in Fungi.</title>
        <authorList>
            <consortium name="DOE Joint Genome Institute"/>
            <person name="Mondo S.J."/>
            <person name="Dannebaum R.O."/>
            <person name="Kuo R.C."/>
            <person name="Labutti K."/>
            <person name="Haridas S."/>
            <person name="Kuo A."/>
            <person name="Salamov A."/>
            <person name="Ahrendt S.R."/>
            <person name="Lipzen A."/>
            <person name="Sullivan W."/>
            <person name="Andreopoulos W.B."/>
            <person name="Clum A."/>
            <person name="Lindquist E."/>
            <person name="Daum C."/>
            <person name="Ramamoorthy G.K."/>
            <person name="Gryganskyi A."/>
            <person name="Culley D."/>
            <person name="Magnuson J.K."/>
            <person name="James T.Y."/>
            <person name="O'Malley M.A."/>
            <person name="Stajich J.E."/>
            <person name="Spatafora J.W."/>
            <person name="Visel A."/>
            <person name="Grigoriev I.V."/>
        </authorList>
    </citation>
    <scope>NUCLEOTIDE SEQUENCE [LARGE SCALE GENOMIC DNA]</scope>
    <source>
        <strain evidence="4 5">NRRL 3301</strain>
    </source>
</reference>
<keyword evidence="2" id="KW-0812">Transmembrane</keyword>
<evidence type="ECO:0000256" key="1">
    <source>
        <dbReference type="SAM" id="MobiDB-lite"/>
    </source>
</evidence>